<dbReference type="InterPro" id="IPR007422">
    <property type="entry name" value="Peptidase_Prp"/>
</dbReference>
<protein>
    <recommendedName>
        <fullName evidence="6">Ribosomal processing cysteine protease Prp</fullName>
    </recommendedName>
</protein>
<organism evidence="7 8">
    <name type="scientific">Piscibacillus halophilus</name>
    <dbReference type="NCBI Taxonomy" id="571933"/>
    <lineage>
        <taxon>Bacteria</taxon>
        <taxon>Bacillati</taxon>
        <taxon>Bacillota</taxon>
        <taxon>Bacilli</taxon>
        <taxon>Bacillales</taxon>
        <taxon>Bacillaceae</taxon>
        <taxon>Piscibacillus</taxon>
    </lineage>
</organism>
<dbReference type="PANTHER" id="PTHR39178:SF1">
    <property type="entry name" value="RIBOSOMAL-PROCESSING CYSTEINE PROTEASE PRP"/>
    <property type="match status" value="1"/>
</dbReference>
<proteinExistence type="inferred from homology"/>
<evidence type="ECO:0000256" key="4">
    <source>
        <dbReference type="ARBA" id="ARBA00022807"/>
    </source>
</evidence>
<dbReference type="AlphaFoldDB" id="A0A1H9BX12"/>
<dbReference type="GO" id="GO:0042254">
    <property type="term" value="P:ribosome biogenesis"/>
    <property type="evidence" value="ECO:0007669"/>
    <property type="project" value="UniProtKB-KW"/>
</dbReference>
<reference evidence="7 8" key="1">
    <citation type="submission" date="2016-10" db="EMBL/GenBank/DDBJ databases">
        <authorList>
            <person name="de Groot N.N."/>
        </authorList>
    </citation>
    <scope>NUCLEOTIDE SEQUENCE [LARGE SCALE GENOMIC DNA]</scope>
    <source>
        <strain evidence="7 8">DSM 21633</strain>
    </source>
</reference>
<dbReference type="GO" id="GO:0006508">
    <property type="term" value="P:proteolysis"/>
    <property type="evidence" value="ECO:0007669"/>
    <property type="project" value="UniProtKB-KW"/>
</dbReference>
<sequence>MVEFKLFKDTHGAIQGFELSGHANSGPYGHDLVCAAVSAVSFGTANSIMELCQIEPEIEQGAEGGYLKLLLPNRMSDEQRDKAQTLLQGMLVTFQTIEKDYHQYITIIEH</sequence>
<keyword evidence="2" id="KW-0645">Protease</keyword>
<dbReference type="RefSeq" id="WP_091772700.1">
    <property type="nucleotide sequence ID" value="NZ_CAESCL010000021.1"/>
</dbReference>
<dbReference type="Gene3D" id="3.30.70.1490">
    <property type="entry name" value="Cysteine protease Prp"/>
    <property type="match status" value="1"/>
</dbReference>
<evidence type="ECO:0000256" key="5">
    <source>
        <dbReference type="ARBA" id="ARBA00044503"/>
    </source>
</evidence>
<dbReference type="OrthoDB" id="48998at2"/>
<evidence type="ECO:0000313" key="8">
    <source>
        <dbReference type="Proteomes" id="UP000199427"/>
    </source>
</evidence>
<evidence type="ECO:0000313" key="7">
    <source>
        <dbReference type="EMBL" id="SEP93434.1"/>
    </source>
</evidence>
<dbReference type="Pfam" id="PF04327">
    <property type="entry name" value="Peptidase_Prp"/>
    <property type="match status" value="1"/>
</dbReference>
<evidence type="ECO:0000256" key="3">
    <source>
        <dbReference type="ARBA" id="ARBA00022801"/>
    </source>
</evidence>
<evidence type="ECO:0000256" key="2">
    <source>
        <dbReference type="ARBA" id="ARBA00022670"/>
    </source>
</evidence>
<evidence type="ECO:0000256" key="1">
    <source>
        <dbReference type="ARBA" id="ARBA00022517"/>
    </source>
</evidence>
<dbReference type="PANTHER" id="PTHR39178">
    <property type="entry name" value="HYPOTHETICAL RIBOSOME-ASSOCIATED PROTEIN"/>
    <property type="match status" value="1"/>
</dbReference>
<evidence type="ECO:0000256" key="6">
    <source>
        <dbReference type="ARBA" id="ARBA00044538"/>
    </source>
</evidence>
<dbReference type="CDD" id="cd16332">
    <property type="entry name" value="Prp-like"/>
    <property type="match status" value="1"/>
</dbReference>
<keyword evidence="1" id="KW-0690">Ribosome biogenesis</keyword>
<dbReference type="EMBL" id="FOES01000004">
    <property type="protein sequence ID" value="SEP93434.1"/>
    <property type="molecule type" value="Genomic_DNA"/>
</dbReference>
<gene>
    <name evidence="7" type="ORF">SAMN05216362_104115</name>
</gene>
<name>A0A1H9BX12_9BACI</name>
<dbReference type="STRING" id="571933.SAMN05216362_104115"/>
<comment type="similarity">
    <text evidence="5">Belongs to the Prp family.</text>
</comment>
<accession>A0A1H9BX12</accession>
<dbReference type="InterPro" id="IPR036764">
    <property type="entry name" value="Peptidase_Prp_sf"/>
</dbReference>
<keyword evidence="8" id="KW-1185">Reference proteome</keyword>
<dbReference type="SUPFAM" id="SSF118010">
    <property type="entry name" value="TM1457-like"/>
    <property type="match status" value="1"/>
</dbReference>
<keyword evidence="3" id="KW-0378">Hydrolase</keyword>
<keyword evidence="4" id="KW-0788">Thiol protease</keyword>
<dbReference type="GO" id="GO:0008234">
    <property type="term" value="F:cysteine-type peptidase activity"/>
    <property type="evidence" value="ECO:0007669"/>
    <property type="project" value="UniProtKB-KW"/>
</dbReference>
<dbReference type="Proteomes" id="UP000199427">
    <property type="component" value="Unassembled WGS sequence"/>
</dbReference>